<feature type="compositionally biased region" description="Polar residues" evidence="8">
    <location>
        <begin position="433"/>
        <end position="455"/>
    </location>
</feature>
<dbReference type="GO" id="GO:0016586">
    <property type="term" value="C:RSC-type complex"/>
    <property type="evidence" value="ECO:0007669"/>
    <property type="project" value="TreeGrafter"/>
</dbReference>
<comment type="caution">
    <text evidence="10">The sequence shown here is derived from an EMBL/GenBank/DDBJ whole genome shotgun (WGS) entry which is preliminary data.</text>
</comment>
<dbReference type="PROSITE" id="PS00027">
    <property type="entry name" value="HOMEOBOX_1"/>
    <property type="match status" value="1"/>
</dbReference>
<evidence type="ECO:0000313" key="10">
    <source>
        <dbReference type="EMBL" id="RJE18639.1"/>
    </source>
</evidence>
<evidence type="ECO:0000313" key="11">
    <source>
        <dbReference type="Proteomes" id="UP000266188"/>
    </source>
</evidence>
<dbReference type="FunFam" id="1.10.10.60:FF:000171">
    <property type="entry name" value="Homeobox transcription factor"/>
    <property type="match status" value="1"/>
</dbReference>
<feature type="DNA-binding region" description="Homeobox" evidence="6">
    <location>
        <begin position="65"/>
        <end position="124"/>
    </location>
</feature>
<name>A0A3A2Z6D6_9EURO</name>
<dbReference type="AlphaFoldDB" id="A0A3A2Z6D6"/>
<evidence type="ECO:0000256" key="7">
    <source>
        <dbReference type="RuleBase" id="RU000682"/>
    </source>
</evidence>
<feature type="region of interest" description="Disordered" evidence="8">
    <location>
        <begin position="116"/>
        <end position="208"/>
    </location>
</feature>
<keyword evidence="4 6" id="KW-0371">Homeobox</keyword>
<evidence type="ECO:0000256" key="3">
    <source>
        <dbReference type="ARBA" id="ARBA00023125"/>
    </source>
</evidence>
<keyword evidence="11" id="KW-1185">Reference proteome</keyword>
<dbReference type="InterPro" id="IPR050720">
    <property type="entry name" value="Engrailed_Homeobox_TFs"/>
</dbReference>
<feature type="compositionally biased region" description="Low complexity" evidence="8">
    <location>
        <begin position="413"/>
        <end position="431"/>
    </location>
</feature>
<dbReference type="Proteomes" id="UP000266188">
    <property type="component" value="Unassembled WGS sequence"/>
</dbReference>
<protein>
    <submittedName>
        <fullName evidence="10">Homeobox transcription factor</fullName>
    </submittedName>
</protein>
<accession>A0A3A2Z6D6</accession>
<dbReference type="PANTHER" id="PTHR24341">
    <property type="entry name" value="HOMEOBOX PROTEIN ENGRAILED"/>
    <property type="match status" value="1"/>
</dbReference>
<dbReference type="EMBL" id="MVGC01000517">
    <property type="protein sequence ID" value="RJE18639.1"/>
    <property type="molecule type" value="Genomic_DNA"/>
</dbReference>
<proteinExistence type="inferred from homology"/>
<dbReference type="SMART" id="SM00389">
    <property type="entry name" value="HOX"/>
    <property type="match status" value="1"/>
</dbReference>
<reference evidence="11" key="1">
    <citation type="submission" date="2017-02" db="EMBL/GenBank/DDBJ databases">
        <authorList>
            <person name="Tafer H."/>
            <person name="Lopandic K."/>
        </authorList>
    </citation>
    <scope>NUCLEOTIDE SEQUENCE [LARGE SCALE GENOMIC DNA]</scope>
    <source>
        <strain evidence="11">CBS 366.77</strain>
    </source>
</reference>
<feature type="compositionally biased region" description="Basic and acidic residues" evidence="8">
    <location>
        <begin position="124"/>
        <end position="149"/>
    </location>
</feature>
<keyword evidence="5 6" id="KW-0539">Nucleus</keyword>
<dbReference type="PROSITE" id="PS50071">
    <property type="entry name" value="HOMEOBOX_2"/>
    <property type="match status" value="1"/>
</dbReference>
<gene>
    <name evidence="10" type="ORF">PHISCL_09020</name>
</gene>
<evidence type="ECO:0000256" key="4">
    <source>
        <dbReference type="ARBA" id="ARBA00023155"/>
    </source>
</evidence>
<keyword evidence="3 6" id="KW-0238">DNA-binding</keyword>
<evidence type="ECO:0000256" key="2">
    <source>
        <dbReference type="ARBA" id="ARBA00010896"/>
    </source>
</evidence>
<evidence type="ECO:0000256" key="1">
    <source>
        <dbReference type="ARBA" id="ARBA00004123"/>
    </source>
</evidence>
<feature type="compositionally biased region" description="Low complexity" evidence="8">
    <location>
        <begin position="179"/>
        <end position="193"/>
    </location>
</feature>
<dbReference type="Pfam" id="PF00046">
    <property type="entry name" value="Homeodomain"/>
    <property type="match status" value="1"/>
</dbReference>
<dbReference type="CDD" id="cd00086">
    <property type="entry name" value="homeodomain"/>
    <property type="match status" value="1"/>
</dbReference>
<comment type="subcellular location">
    <subcellularLocation>
        <location evidence="1 6 7">Nucleus</location>
    </subcellularLocation>
</comment>
<evidence type="ECO:0000256" key="6">
    <source>
        <dbReference type="PROSITE-ProRule" id="PRU00108"/>
    </source>
</evidence>
<dbReference type="GO" id="GO:0003677">
    <property type="term" value="F:DNA binding"/>
    <property type="evidence" value="ECO:0007669"/>
    <property type="project" value="UniProtKB-UniRule"/>
</dbReference>
<dbReference type="SUPFAM" id="SSF46689">
    <property type="entry name" value="Homeodomain-like"/>
    <property type="match status" value="1"/>
</dbReference>
<dbReference type="PANTHER" id="PTHR24341:SF6">
    <property type="entry name" value="HOMEOBOX PROTEIN INVECTED"/>
    <property type="match status" value="1"/>
</dbReference>
<dbReference type="OrthoDB" id="6159439at2759"/>
<evidence type="ECO:0000256" key="5">
    <source>
        <dbReference type="ARBA" id="ARBA00023242"/>
    </source>
</evidence>
<comment type="similarity">
    <text evidence="2">Belongs to the engrailed homeobox family.</text>
</comment>
<feature type="region of interest" description="Disordered" evidence="8">
    <location>
        <begin position="374"/>
        <end position="456"/>
    </location>
</feature>
<dbReference type="InterPro" id="IPR017970">
    <property type="entry name" value="Homeobox_CS"/>
</dbReference>
<feature type="region of interest" description="Disordered" evidence="8">
    <location>
        <begin position="227"/>
        <end position="264"/>
    </location>
</feature>
<feature type="compositionally biased region" description="Polar residues" evidence="8">
    <location>
        <begin position="150"/>
        <end position="165"/>
    </location>
</feature>
<feature type="domain" description="Homeobox" evidence="9">
    <location>
        <begin position="63"/>
        <end position="123"/>
    </location>
</feature>
<feature type="compositionally biased region" description="Basic and acidic residues" evidence="8">
    <location>
        <begin position="397"/>
        <end position="406"/>
    </location>
</feature>
<evidence type="ECO:0000259" key="9">
    <source>
        <dbReference type="PROSITE" id="PS50071"/>
    </source>
</evidence>
<sequence length="704" mass="76627">MNYIHQPYPFAGHPGHPMDQPMAFDPSMAPPPMMHPMDGYLYPHPPFDMIDYYAQPILDYEEYAENLSRPRLTKEQVETLEAQFQAHPKPSSNVKRQLAAQTNLSLPRVANWFQNRRAKAKQQKRQEEFEKMQKEKAEAEEAARNKSDTAEQSSESNQTTKMTNEGSEKPSTPKETTATSTSNHKNSPSPSSSRPKHKKTRSEAAREATFASLQRALNAAVAARDQYGPGGIDSEDSVSPTTVLPPNNTNTTTGPNGEQRSQDTSIPWIPAQNTQEGFGFDGLNSTFTSADDSLTTHALDNQHPATSQFHPQAEQWMGHLQTPAQSFPCHRAASDAGASYNNMQYPFLQPPEVPLSRRGSSDELANTLEGIGIRSAPSHSVAQPEPGPEQSSIPPKETGKELDIAARRKRPRPAAIGTSGSGRSSGLSARSPTRVSSNNPGQSVRQSKSAQSLNSRYAGVRKASAAQRSPLNFSFAEAGALNSTKAEMLQPSVTCSTLAPPTPITPEALHHLLPTSPTDGYCLSAQPSTQFFPATQTMPVNMASPPATPLPMDVMSQFPYTSMAPPMSAPAQYTTFPEYAPCEQVPLTARSWADSASVPSPDLAFQNSCQVPQADVSPISYDPTVDQPTADNEAVSGSPVDYHPKGIDMPIATGPAGDAKANDFFIHEFPEQQEVHRYVAQQLPSQRRRNYIFANKTPMAFGNN</sequence>
<evidence type="ECO:0000256" key="8">
    <source>
        <dbReference type="SAM" id="MobiDB-lite"/>
    </source>
</evidence>
<dbReference type="Gene3D" id="1.10.10.60">
    <property type="entry name" value="Homeodomain-like"/>
    <property type="match status" value="1"/>
</dbReference>
<feature type="compositionally biased region" description="Low complexity" evidence="8">
    <location>
        <begin position="240"/>
        <end position="256"/>
    </location>
</feature>
<dbReference type="InterPro" id="IPR009057">
    <property type="entry name" value="Homeodomain-like_sf"/>
</dbReference>
<dbReference type="GO" id="GO:0000981">
    <property type="term" value="F:DNA-binding transcription factor activity, RNA polymerase II-specific"/>
    <property type="evidence" value="ECO:0007669"/>
    <property type="project" value="InterPro"/>
</dbReference>
<dbReference type="InterPro" id="IPR001356">
    <property type="entry name" value="HD"/>
</dbReference>
<organism evidence="10 11">
    <name type="scientific">Aspergillus sclerotialis</name>
    <dbReference type="NCBI Taxonomy" id="2070753"/>
    <lineage>
        <taxon>Eukaryota</taxon>
        <taxon>Fungi</taxon>
        <taxon>Dikarya</taxon>
        <taxon>Ascomycota</taxon>
        <taxon>Pezizomycotina</taxon>
        <taxon>Eurotiomycetes</taxon>
        <taxon>Eurotiomycetidae</taxon>
        <taxon>Eurotiales</taxon>
        <taxon>Aspergillaceae</taxon>
        <taxon>Aspergillus</taxon>
        <taxon>Aspergillus subgen. Polypaecilum</taxon>
    </lineage>
</organism>
<dbReference type="STRING" id="2070753.A0A3A2Z6D6"/>